<proteinExistence type="predicted"/>
<gene>
    <name evidence="1" type="ORF">KI387_039479</name>
</gene>
<evidence type="ECO:0000313" key="1">
    <source>
        <dbReference type="EMBL" id="KAH9295891.1"/>
    </source>
</evidence>
<keyword evidence="2" id="KW-1185">Reference proteome</keyword>
<dbReference type="AlphaFoldDB" id="A0AA38CAS7"/>
<reference evidence="1 2" key="1">
    <citation type="journal article" date="2021" name="Nat. Plants">
        <title>The Taxus genome provides insights into paclitaxel biosynthesis.</title>
        <authorList>
            <person name="Xiong X."/>
            <person name="Gou J."/>
            <person name="Liao Q."/>
            <person name="Li Y."/>
            <person name="Zhou Q."/>
            <person name="Bi G."/>
            <person name="Li C."/>
            <person name="Du R."/>
            <person name="Wang X."/>
            <person name="Sun T."/>
            <person name="Guo L."/>
            <person name="Liang H."/>
            <person name="Lu P."/>
            <person name="Wu Y."/>
            <person name="Zhang Z."/>
            <person name="Ro D.K."/>
            <person name="Shang Y."/>
            <person name="Huang S."/>
            <person name="Yan J."/>
        </authorList>
    </citation>
    <scope>NUCLEOTIDE SEQUENCE [LARGE SCALE GENOMIC DNA]</scope>
    <source>
        <strain evidence="1">Ta-2019</strain>
    </source>
</reference>
<sequence>INAGLYAQELMENCKKVVSEENSSSNPGHVLVKSAMEAKSLGSSTALVAVLIGQ</sequence>
<organism evidence="1 2">
    <name type="scientific">Taxus chinensis</name>
    <name type="common">Chinese yew</name>
    <name type="synonym">Taxus wallichiana var. chinensis</name>
    <dbReference type="NCBI Taxonomy" id="29808"/>
    <lineage>
        <taxon>Eukaryota</taxon>
        <taxon>Viridiplantae</taxon>
        <taxon>Streptophyta</taxon>
        <taxon>Embryophyta</taxon>
        <taxon>Tracheophyta</taxon>
        <taxon>Spermatophyta</taxon>
        <taxon>Pinopsida</taxon>
        <taxon>Pinidae</taxon>
        <taxon>Conifers II</taxon>
        <taxon>Cupressales</taxon>
        <taxon>Taxaceae</taxon>
        <taxon>Taxus</taxon>
    </lineage>
</organism>
<evidence type="ECO:0000313" key="2">
    <source>
        <dbReference type="Proteomes" id="UP000824469"/>
    </source>
</evidence>
<feature type="non-terminal residue" evidence="1">
    <location>
        <position position="54"/>
    </location>
</feature>
<feature type="non-terminal residue" evidence="1">
    <location>
        <position position="1"/>
    </location>
</feature>
<dbReference type="Proteomes" id="UP000824469">
    <property type="component" value="Unassembled WGS sequence"/>
</dbReference>
<accession>A0AA38CAS7</accession>
<name>A0AA38CAS7_TAXCH</name>
<comment type="caution">
    <text evidence="1">The sequence shown here is derived from an EMBL/GenBank/DDBJ whole genome shotgun (WGS) entry which is preliminary data.</text>
</comment>
<dbReference type="EMBL" id="JAHRHJ020000011">
    <property type="protein sequence ID" value="KAH9295891.1"/>
    <property type="molecule type" value="Genomic_DNA"/>
</dbReference>
<protein>
    <submittedName>
        <fullName evidence="1">Uncharacterized protein</fullName>
    </submittedName>
</protein>